<evidence type="ECO:0000256" key="4">
    <source>
        <dbReference type="RuleBase" id="RU000363"/>
    </source>
</evidence>
<keyword evidence="6" id="KW-1185">Reference proteome</keyword>
<dbReference type="RefSeq" id="WP_129876929.1">
    <property type="nucleotide sequence ID" value="NZ_SEWG01000004.1"/>
</dbReference>
<dbReference type="GO" id="GO:0016616">
    <property type="term" value="F:oxidoreductase activity, acting on the CH-OH group of donors, NAD or NADP as acceptor"/>
    <property type="evidence" value="ECO:0007669"/>
    <property type="project" value="InterPro"/>
</dbReference>
<accession>A0A4Q5LKP1</accession>
<dbReference type="PRINTS" id="PR00080">
    <property type="entry name" value="SDRFAMILY"/>
</dbReference>
<name>A0A4Q5LKP1_9SPHI</name>
<dbReference type="Proteomes" id="UP000293331">
    <property type="component" value="Unassembled WGS sequence"/>
</dbReference>
<evidence type="ECO:0000256" key="3">
    <source>
        <dbReference type="ARBA" id="ARBA00023002"/>
    </source>
</evidence>
<dbReference type="SUPFAM" id="SSF51735">
    <property type="entry name" value="NAD(P)-binding Rossmann-fold domains"/>
    <property type="match status" value="1"/>
</dbReference>
<evidence type="ECO:0000256" key="2">
    <source>
        <dbReference type="ARBA" id="ARBA00022857"/>
    </source>
</evidence>
<protein>
    <submittedName>
        <fullName evidence="5">SDR family oxidoreductase</fullName>
    </submittedName>
</protein>
<organism evidence="5 6">
    <name type="scientific">Mucilaginibacter terrigena</name>
    <dbReference type="NCBI Taxonomy" id="2492395"/>
    <lineage>
        <taxon>Bacteria</taxon>
        <taxon>Pseudomonadati</taxon>
        <taxon>Bacteroidota</taxon>
        <taxon>Sphingobacteriia</taxon>
        <taxon>Sphingobacteriales</taxon>
        <taxon>Sphingobacteriaceae</taxon>
        <taxon>Mucilaginibacter</taxon>
    </lineage>
</organism>
<evidence type="ECO:0000313" key="5">
    <source>
        <dbReference type="EMBL" id="RYU90274.1"/>
    </source>
</evidence>
<dbReference type="InterPro" id="IPR036291">
    <property type="entry name" value="NAD(P)-bd_dom_sf"/>
</dbReference>
<dbReference type="PRINTS" id="PR00081">
    <property type="entry name" value="GDHRDH"/>
</dbReference>
<dbReference type="Pfam" id="PF00106">
    <property type="entry name" value="adh_short"/>
    <property type="match status" value="1"/>
</dbReference>
<dbReference type="PANTHER" id="PTHR43490:SF99">
    <property type="entry name" value="SHORT-CHAIN DEHYDROGENASE_REDUCTASE"/>
    <property type="match status" value="1"/>
</dbReference>
<evidence type="ECO:0000256" key="1">
    <source>
        <dbReference type="ARBA" id="ARBA00006484"/>
    </source>
</evidence>
<comment type="caution">
    <text evidence="5">The sequence shown here is derived from an EMBL/GenBank/DDBJ whole genome shotgun (WGS) entry which is preliminary data.</text>
</comment>
<dbReference type="EMBL" id="SEWG01000004">
    <property type="protein sequence ID" value="RYU90274.1"/>
    <property type="molecule type" value="Genomic_DNA"/>
</dbReference>
<dbReference type="InterPro" id="IPR045313">
    <property type="entry name" value="CBR1-like"/>
</dbReference>
<keyword evidence="3" id="KW-0560">Oxidoreductase</keyword>
<dbReference type="Gene3D" id="3.40.50.720">
    <property type="entry name" value="NAD(P)-binding Rossmann-like Domain"/>
    <property type="match status" value="1"/>
</dbReference>
<proteinExistence type="inferred from homology"/>
<dbReference type="PANTHER" id="PTHR43490">
    <property type="entry name" value="(+)-NEOMENTHOL DEHYDROGENASE"/>
    <property type="match status" value="1"/>
</dbReference>
<dbReference type="OrthoDB" id="5786478at2"/>
<dbReference type="CDD" id="cd05324">
    <property type="entry name" value="carb_red_PTCR-like_SDR_c"/>
    <property type="match status" value="1"/>
</dbReference>
<dbReference type="InterPro" id="IPR002347">
    <property type="entry name" value="SDR_fam"/>
</dbReference>
<reference evidence="5 6" key="1">
    <citation type="submission" date="2019-02" db="EMBL/GenBank/DDBJ databases">
        <title>Bacterial novel species Mucilaginibacter sp. 17JY9-4 isolated from soil.</title>
        <authorList>
            <person name="Jung H.-Y."/>
        </authorList>
    </citation>
    <scope>NUCLEOTIDE SEQUENCE [LARGE SCALE GENOMIC DNA]</scope>
    <source>
        <strain evidence="5 6">17JY9-4</strain>
    </source>
</reference>
<evidence type="ECO:0000313" key="6">
    <source>
        <dbReference type="Proteomes" id="UP000293331"/>
    </source>
</evidence>
<keyword evidence="2" id="KW-0521">NADP</keyword>
<dbReference type="AlphaFoldDB" id="A0A4Q5LKP1"/>
<sequence length="246" mass="26462">MKDQKIALITGANRGIGYETAKQLGEQGVTVILTARSLDVANESAGKLKQLGIDAHGAKLEVTSADDRKALAKYIDDKFGRLDILVNNAGVAPKRSLFEKITAETDEEEFEYIFQTNFFSVVYVTNALLPLLKKSGAGRIVNLSSILGSLTLHAQADSPIKDIKVLSYNASKAALNMFTNHLAIELEGTGIKVNSAHPGWVKTELGGTEVAPMEIVDGAKTSVELSLIGEDGPNGRFIHLGEELPW</sequence>
<gene>
    <name evidence="5" type="ORF">EWM62_12145</name>
</gene>
<comment type="similarity">
    <text evidence="1 4">Belongs to the short-chain dehydrogenases/reductases (SDR) family.</text>
</comment>